<dbReference type="Proteomes" id="UP001251528">
    <property type="component" value="Unassembled WGS sequence"/>
</dbReference>
<dbReference type="EMBL" id="JASWJB010000015">
    <property type="protein sequence ID" value="KAK2612499.1"/>
    <property type="molecule type" value="Genomic_DNA"/>
</dbReference>
<proteinExistence type="predicted"/>
<evidence type="ECO:0000256" key="1">
    <source>
        <dbReference type="SAM" id="MobiDB-lite"/>
    </source>
</evidence>
<feature type="transmembrane region" description="Helical" evidence="2">
    <location>
        <begin position="197"/>
        <end position="220"/>
    </location>
</feature>
<accession>A0AAJ0CZK1</accession>
<feature type="region of interest" description="Disordered" evidence="1">
    <location>
        <begin position="226"/>
        <end position="249"/>
    </location>
</feature>
<keyword evidence="4" id="KW-1185">Reference proteome</keyword>
<evidence type="ECO:0000313" key="4">
    <source>
        <dbReference type="Proteomes" id="UP001251528"/>
    </source>
</evidence>
<protein>
    <submittedName>
        <fullName evidence="3">Uncharacterized protein</fullName>
    </submittedName>
</protein>
<sequence>MTNLGPLTTTFTPRPSCTSYDGFTRFQYQSDGFYLAQGPWMEDCFPNSFKPFRQYYYSPGICPSGYTAACSSLNSVGTSTETVRTCCPIAHSVTYVCVGDERDRFPWKSSLGCYKQITDTTTFQPFTVVSDGKTTPLASQQFTDGGLGAYAVVVRTQVADDSKTTNTAGTTAGTGMSLPPTSGGGGGNEAHGLSSGAVAGIGVGCGLAAVLIGIGAFLLWTRRRAQTRRNENTTRSRVNAGEQEHNAFEPQSSSYLVDGHQMHTSMHYPELSSEQPVHELEHK</sequence>
<keyword evidence="2" id="KW-0812">Transmembrane</keyword>
<organism evidence="3 4">
    <name type="scientific">Conoideocrella luteorostrata</name>
    <dbReference type="NCBI Taxonomy" id="1105319"/>
    <lineage>
        <taxon>Eukaryota</taxon>
        <taxon>Fungi</taxon>
        <taxon>Dikarya</taxon>
        <taxon>Ascomycota</taxon>
        <taxon>Pezizomycotina</taxon>
        <taxon>Sordariomycetes</taxon>
        <taxon>Hypocreomycetidae</taxon>
        <taxon>Hypocreales</taxon>
        <taxon>Clavicipitaceae</taxon>
        <taxon>Conoideocrella</taxon>
    </lineage>
</organism>
<feature type="compositionally biased region" description="Low complexity" evidence="1">
    <location>
        <begin position="164"/>
        <end position="175"/>
    </location>
</feature>
<reference evidence="3" key="1">
    <citation type="submission" date="2023-06" db="EMBL/GenBank/DDBJ databases">
        <title>Conoideocrella luteorostrata (Hypocreales: Clavicipitaceae), a potential biocontrol fungus for elongate hemlock scale in United States Christmas tree production areas.</title>
        <authorList>
            <person name="Barrett H."/>
            <person name="Lovett B."/>
            <person name="Macias A.M."/>
            <person name="Stajich J.E."/>
            <person name="Kasson M.T."/>
        </authorList>
    </citation>
    <scope>NUCLEOTIDE SEQUENCE</scope>
    <source>
        <strain evidence="3">ARSEF 14590</strain>
    </source>
</reference>
<keyword evidence="2" id="KW-0472">Membrane</keyword>
<gene>
    <name evidence="3" type="ORF">QQS21_001437</name>
</gene>
<name>A0AAJ0CZK1_9HYPO</name>
<feature type="region of interest" description="Disordered" evidence="1">
    <location>
        <begin position="161"/>
        <end position="189"/>
    </location>
</feature>
<dbReference type="AlphaFoldDB" id="A0AAJ0CZK1"/>
<evidence type="ECO:0000313" key="3">
    <source>
        <dbReference type="EMBL" id="KAK2612499.1"/>
    </source>
</evidence>
<evidence type="ECO:0000256" key="2">
    <source>
        <dbReference type="SAM" id="Phobius"/>
    </source>
</evidence>
<keyword evidence="2" id="KW-1133">Transmembrane helix</keyword>
<comment type="caution">
    <text evidence="3">The sequence shown here is derived from an EMBL/GenBank/DDBJ whole genome shotgun (WGS) entry which is preliminary data.</text>
</comment>